<dbReference type="RefSeq" id="WP_009284696.1">
    <property type="nucleotide sequence ID" value="NZ_CAIT01000009.1"/>
</dbReference>
<reference evidence="9 10" key="1">
    <citation type="journal article" date="2012" name="J. Bacteriol.">
        <title>Genome Sequence of the Filamentous Bacterium Fibrisoma limi BUZ 3T.</title>
        <authorList>
            <person name="Filippini M."/>
            <person name="Qi W."/>
            <person name="Jaenicke S."/>
            <person name="Goesmann A."/>
            <person name="Smits T.H."/>
            <person name="Bagheri H.C."/>
        </authorList>
    </citation>
    <scope>NUCLEOTIDE SEQUENCE [LARGE SCALE GENOMIC DNA]</scope>
    <source>
        <strain evidence="10">BUZ 3T</strain>
    </source>
</reference>
<comment type="similarity">
    <text evidence="2 6">Belongs to the FKBP-type PPIase family.</text>
</comment>
<feature type="chain" id="PRO_5003659799" description="Peptidyl-prolyl cis-trans isomerase" evidence="7">
    <location>
        <begin position="21"/>
        <end position="293"/>
    </location>
</feature>
<keyword evidence="4 5" id="KW-0413">Isomerase</keyword>
<dbReference type="GO" id="GO:0003755">
    <property type="term" value="F:peptidyl-prolyl cis-trans isomerase activity"/>
    <property type="evidence" value="ECO:0007669"/>
    <property type="project" value="UniProtKB-UniRule"/>
</dbReference>
<dbReference type="InterPro" id="IPR001179">
    <property type="entry name" value="PPIase_FKBP_dom"/>
</dbReference>
<keyword evidence="3 5" id="KW-0697">Rotamase</keyword>
<gene>
    <name evidence="9" type="ORF">BN8_05446</name>
</gene>
<dbReference type="EC" id="5.2.1.8" evidence="6"/>
<evidence type="ECO:0000256" key="4">
    <source>
        <dbReference type="ARBA" id="ARBA00023235"/>
    </source>
</evidence>
<dbReference type="EMBL" id="CAIT01000009">
    <property type="protein sequence ID" value="CCH56131.1"/>
    <property type="molecule type" value="Genomic_DNA"/>
</dbReference>
<name>I2GQF3_9BACT</name>
<feature type="domain" description="PPIase FKBP-type" evidence="8">
    <location>
        <begin position="202"/>
        <end position="293"/>
    </location>
</feature>
<keyword evidence="10" id="KW-1185">Reference proteome</keyword>
<dbReference type="PANTHER" id="PTHR43811:SF19">
    <property type="entry name" value="39 KDA FK506-BINDING NUCLEAR PROTEIN"/>
    <property type="match status" value="1"/>
</dbReference>
<feature type="signal peptide" evidence="7">
    <location>
        <begin position="1"/>
        <end position="20"/>
    </location>
</feature>
<evidence type="ECO:0000256" key="3">
    <source>
        <dbReference type="ARBA" id="ARBA00023110"/>
    </source>
</evidence>
<dbReference type="PROSITE" id="PS50059">
    <property type="entry name" value="FKBP_PPIASE"/>
    <property type="match status" value="2"/>
</dbReference>
<evidence type="ECO:0000259" key="8">
    <source>
        <dbReference type="PROSITE" id="PS50059"/>
    </source>
</evidence>
<organism evidence="9 10">
    <name type="scientific">Fibrisoma limi BUZ 3</name>
    <dbReference type="NCBI Taxonomy" id="1185876"/>
    <lineage>
        <taxon>Bacteria</taxon>
        <taxon>Pseudomonadati</taxon>
        <taxon>Bacteroidota</taxon>
        <taxon>Cytophagia</taxon>
        <taxon>Cytophagales</taxon>
        <taxon>Spirosomataceae</taxon>
        <taxon>Fibrisoma</taxon>
    </lineage>
</organism>
<dbReference type="SUPFAM" id="SSF54534">
    <property type="entry name" value="FKBP-like"/>
    <property type="match status" value="2"/>
</dbReference>
<protein>
    <recommendedName>
        <fullName evidence="6">Peptidyl-prolyl cis-trans isomerase</fullName>
        <ecNumber evidence="6">5.2.1.8</ecNumber>
    </recommendedName>
</protein>
<evidence type="ECO:0000256" key="1">
    <source>
        <dbReference type="ARBA" id="ARBA00000971"/>
    </source>
</evidence>
<comment type="catalytic activity">
    <reaction evidence="1 5 6">
        <text>[protein]-peptidylproline (omega=180) = [protein]-peptidylproline (omega=0)</text>
        <dbReference type="Rhea" id="RHEA:16237"/>
        <dbReference type="Rhea" id="RHEA-COMP:10747"/>
        <dbReference type="Rhea" id="RHEA-COMP:10748"/>
        <dbReference type="ChEBI" id="CHEBI:83833"/>
        <dbReference type="ChEBI" id="CHEBI:83834"/>
        <dbReference type="EC" id="5.2.1.8"/>
    </reaction>
</comment>
<dbReference type="PANTHER" id="PTHR43811">
    <property type="entry name" value="FKBP-TYPE PEPTIDYL-PROLYL CIS-TRANS ISOMERASE FKPA"/>
    <property type="match status" value="1"/>
</dbReference>
<keyword evidence="7" id="KW-0732">Signal</keyword>
<dbReference type="PROSITE" id="PS51257">
    <property type="entry name" value="PROKAR_LIPOPROTEIN"/>
    <property type="match status" value="1"/>
</dbReference>
<evidence type="ECO:0000256" key="5">
    <source>
        <dbReference type="PROSITE-ProRule" id="PRU00277"/>
    </source>
</evidence>
<dbReference type="InterPro" id="IPR046357">
    <property type="entry name" value="PPIase_dom_sf"/>
</dbReference>
<evidence type="ECO:0000256" key="6">
    <source>
        <dbReference type="RuleBase" id="RU003915"/>
    </source>
</evidence>
<accession>I2GQF3</accession>
<comment type="caution">
    <text evidence="9">The sequence shown here is derived from an EMBL/GenBank/DDBJ whole genome shotgun (WGS) entry which is preliminary data.</text>
</comment>
<dbReference type="Gene3D" id="3.10.50.40">
    <property type="match status" value="2"/>
</dbReference>
<dbReference type="AlphaFoldDB" id="I2GQF3"/>
<dbReference type="OrthoDB" id="979394at2"/>
<feature type="domain" description="PPIase FKBP-type" evidence="8">
    <location>
        <begin position="72"/>
        <end position="160"/>
    </location>
</feature>
<evidence type="ECO:0000256" key="7">
    <source>
        <dbReference type="SAM" id="SignalP"/>
    </source>
</evidence>
<dbReference type="Pfam" id="PF00254">
    <property type="entry name" value="FKBP_C"/>
    <property type="match status" value="2"/>
</dbReference>
<evidence type="ECO:0000313" key="10">
    <source>
        <dbReference type="Proteomes" id="UP000009309"/>
    </source>
</evidence>
<evidence type="ECO:0000256" key="2">
    <source>
        <dbReference type="ARBA" id="ARBA00006577"/>
    </source>
</evidence>
<dbReference type="Proteomes" id="UP000009309">
    <property type="component" value="Unassembled WGS sequence"/>
</dbReference>
<dbReference type="STRING" id="1185876.BN8_05446"/>
<sequence length="293" mass="32185">MSTSKISVISALLLASLAGCMNSLDSTPNIEDNDAKIQTYAAQKNLTLQRTDKGLYYVITTPNPNGKKAQIGDEVEFTYKLYNLNDEFLDSTRKDTAVYYQFTNQYLFLPGLQDGIGLMREGEKATLLMPYNLAYGNQAIGDKLPAYSPVRFDVSFLRSRSEDQQIDEYIQRAKLTNVEKTASGLRFVKTKTVASAAAPSTGQNLQISYSGKLLRNNTPFDSGLTDKVVGQTKFVPGFEEGLARLNIGEKAIIILPSSLAYGTAGVQNPANSGRYVIPPYSPLVFEIELVSAR</sequence>
<proteinExistence type="inferred from homology"/>
<evidence type="ECO:0000313" key="9">
    <source>
        <dbReference type="EMBL" id="CCH56131.1"/>
    </source>
</evidence>
<dbReference type="eggNOG" id="COG0545">
    <property type="taxonomic scope" value="Bacteria"/>
</dbReference>